<sequence length="450" mass="52038">MADGWSHVKSKPKRKNRISDEEEEEERRRREEDAEERRRSQEDEMRREEDKRRREEDARRREEDERRRQEDERREEDDRRRRQEVDVLNVGGLNIGNPQPVQDPIWVKGRSIAELKMKMNIIKEEDAKKDAAKAKAAGKKVEEAVAAEELVQQANTRFSLEFGGFLATFKKEDSEDFQYPAQIETMKRLNSYVLNVDFLDILSDKKYKSLAIRLGESTEYLWLHRVIAEFLIANGMDNEDVTVLTQKVPLSFTNLHSLKALKAHMRSKPCWKTTKNNEKTVTAHGRKSFSLLISDVLNKNKENISYNGKFNEDDILLGETFCWIYSQQGVYWYDPNVGESTSKGQQGPAKTAGKGQLTSIPKGLPQVKKISAKGVATSSQERKEMYPNTVWGMLDYKRCVIEHGKKHGEGEFVYESASSVEIHASGHFLGLLAYLMYTMSKNDLFRRGSR</sequence>
<dbReference type="EnsemblPlants" id="EMT32416">
    <property type="protein sequence ID" value="EMT32416"/>
    <property type="gene ID" value="F775_24207"/>
</dbReference>
<accession>M8D7G8</accession>
<proteinExistence type="predicted"/>
<dbReference type="Pfam" id="PF14551">
    <property type="entry name" value="MCM_N"/>
    <property type="match status" value="1"/>
</dbReference>
<organism evidence="3">
    <name type="scientific">Aegilops tauschii</name>
    <name type="common">Tausch's goatgrass</name>
    <name type="synonym">Aegilops squarrosa</name>
    <dbReference type="NCBI Taxonomy" id="37682"/>
    <lineage>
        <taxon>Eukaryota</taxon>
        <taxon>Viridiplantae</taxon>
        <taxon>Streptophyta</taxon>
        <taxon>Embryophyta</taxon>
        <taxon>Tracheophyta</taxon>
        <taxon>Spermatophyta</taxon>
        <taxon>Magnoliopsida</taxon>
        <taxon>Liliopsida</taxon>
        <taxon>Poales</taxon>
        <taxon>Poaceae</taxon>
        <taxon>BOP clade</taxon>
        <taxon>Pooideae</taxon>
        <taxon>Triticodae</taxon>
        <taxon>Triticeae</taxon>
        <taxon>Triticinae</taxon>
        <taxon>Aegilops</taxon>
    </lineage>
</organism>
<dbReference type="InterPro" id="IPR027925">
    <property type="entry name" value="MCM_N"/>
</dbReference>
<protein>
    <recommendedName>
        <fullName evidence="2">MCM N-terminal domain-containing protein</fullName>
    </recommendedName>
</protein>
<dbReference type="AlphaFoldDB" id="M8D7G8"/>
<name>M8D7G8_AEGTA</name>
<feature type="compositionally biased region" description="Basic and acidic residues" evidence="1">
    <location>
        <begin position="26"/>
        <end position="81"/>
    </location>
</feature>
<feature type="domain" description="MCM N-terminal" evidence="2">
    <location>
        <begin position="162"/>
        <end position="214"/>
    </location>
</feature>
<evidence type="ECO:0000313" key="3">
    <source>
        <dbReference type="EnsemblPlants" id="EMT32416"/>
    </source>
</evidence>
<evidence type="ECO:0000259" key="2">
    <source>
        <dbReference type="Pfam" id="PF14551"/>
    </source>
</evidence>
<evidence type="ECO:0000256" key="1">
    <source>
        <dbReference type="SAM" id="MobiDB-lite"/>
    </source>
</evidence>
<reference evidence="3" key="1">
    <citation type="submission" date="2015-06" db="UniProtKB">
        <authorList>
            <consortium name="EnsemblPlants"/>
        </authorList>
    </citation>
    <scope>IDENTIFICATION</scope>
</reference>
<feature type="region of interest" description="Disordered" evidence="1">
    <location>
        <begin position="1"/>
        <end position="81"/>
    </location>
</feature>